<evidence type="ECO:0000256" key="4">
    <source>
        <dbReference type="ARBA" id="ARBA00022692"/>
    </source>
</evidence>
<feature type="transmembrane region" description="Helical" evidence="7">
    <location>
        <begin position="348"/>
        <end position="369"/>
    </location>
</feature>
<dbReference type="InterPro" id="IPR036259">
    <property type="entry name" value="MFS_trans_sf"/>
</dbReference>
<evidence type="ECO:0000256" key="7">
    <source>
        <dbReference type="SAM" id="Phobius"/>
    </source>
</evidence>
<sequence>MLKVVLPGIAMIAVTYAMARLSFGLFLPDITADLQLNETDGGLIGSLGYVAYTLALFLSAFLITEVGSKRVNVIAGTTAVVGLVAIATAHSFLHLSFGVFIAGLGSGLASPALSQQAKLLLPKKQVDQGNTWINSGTSFGLILTGPVVLLFTEQWRLSFWLFACIATAVLIWNVLSFPATGPTNRGKMYTKRQWFRIVSQARYLLIASFGLGMSSSVYWTFGRSFLTAEYGATATESLVFWVIIGMAGIVGGLAGGLIQTIGLSWSYRLILVVLLSSMMMLNLPHSLVVFSSAALFGGAYIFLTGLFIVWATRIYETMPSIGVSLSFLALGVGQSLGSLVAGKMIESMSYSVTFTLFSLIGLIGLIVPISERNREHLG</sequence>
<dbReference type="Proteomes" id="UP001341820">
    <property type="component" value="Unassembled WGS sequence"/>
</dbReference>
<keyword evidence="2" id="KW-0813">Transport</keyword>
<dbReference type="SUPFAM" id="SSF103473">
    <property type="entry name" value="MFS general substrate transporter"/>
    <property type="match status" value="1"/>
</dbReference>
<keyword evidence="3" id="KW-1003">Cell membrane</keyword>
<dbReference type="RefSeq" id="WP_328239121.1">
    <property type="nucleotide sequence ID" value="NZ_JAROAS010000071.1"/>
</dbReference>
<dbReference type="InterPro" id="IPR050189">
    <property type="entry name" value="MFS_Efflux_Transporters"/>
</dbReference>
<dbReference type="EMBL" id="JAROAS010000071">
    <property type="protein sequence ID" value="MED4130567.1"/>
    <property type="molecule type" value="Genomic_DNA"/>
</dbReference>
<evidence type="ECO:0000313" key="9">
    <source>
        <dbReference type="EMBL" id="MED4130567.1"/>
    </source>
</evidence>
<gene>
    <name evidence="9" type="ORF">P5F74_20870</name>
</gene>
<evidence type="ECO:0000259" key="8">
    <source>
        <dbReference type="PROSITE" id="PS50850"/>
    </source>
</evidence>
<evidence type="ECO:0000256" key="1">
    <source>
        <dbReference type="ARBA" id="ARBA00004651"/>
    </source>
</evidence>
<feature type="transmembrane region" description="Helical" evidence="7">
    <location>
        <begin position="201"/>
        <end position="219"/>
    </location>
</feature>
<keyword evidence="5 7" id="KW-1133">Transmembrane helix</keyword>
<evidence type="ECO:0000313" key="10">
    <source>
        <dbReference type="Proteomes" id="UP001341820"/>
    </source>
</evidence>
<keyword evidence="4 7" id="KW-0812">Transmembrane</keyword>
<feature type="transmembrane region" description="Helical" evidence="7">
    <location>
        <begin position="239"/>
        <end position="258"/>
    </location>
</feature>
<dbReference type="PANTHER" id="PTHR43124">
    <property type="entry name" value="PURINE EFFLUX PUMP PBUE"/>
    <property type="match status" value="1"/>
</dbReference>
<feature type="transmembrane region" description="Helical" evidence="7">
    <location>
        <begin position="43"/>
        <end position="64"/>
    </location>
</feature>
<organism evidence="9 10">
    <name type="scientific">Shouchella miscanthi</name>
    <dbReference type="NCBI Taxonomy" id="2598861"/>
    <lineage>
        <taxon>Bacteria</taxon>
        <taxon>Bacillati</taxon>
        <taxon>Bacillota</taxon>
        <taxon>Bacilli</taxon>
        <taxon>Bacillales</taxon>
        <taxon>Bacillaceae</taxon>
        <taxon>Shouchella</taxon>
    </lineage>
</organism>
<evidence type="ECO:0000256" key="2">
    <source>
        <dbReference type="ARBA" id="ARBA00022448"/>
    </source>
</evidence>
<keyword evidence="10" id="KW-1185">Reference proteome</keyword>
<feature type="transmembrane region" description="Helical" evidence="7">
    <location>
        <begin position="289"/>
        <end position="311"/>
    </location>
</feature>
<feature type="transmembrane region" description="Helical" evidence="7">
    <location>
        <begin position="323"/>
        <end position="342"/>
    </location>
</feature>
<feature type="domain" description="Major facilitator superfamily (MFS) profile" evidence="8">
    <location>
        <begin position="1"/>
        <end position="376"/>
    </location>
</feature>
<feature type="transmembrane region" description="Helical" evidence="7">
    <location>
        <begin position="133"/>
        <end position="151"/>
    </location>
</feature>
<feature type="transmembrane region" description="Helical" evidence="7">
    <location>
        <begin position="71"/>
        <end position="89"/>
    </location>
</feature>
<accession>A0ABU6NRC6</accession>
<reference evidence="9 10" key="1">
    <citation type="submission" date="2023-03" db="EMBL/GenBank/DDBJ databases">
        <title>Bacillus Genome Sequencing.</title>
        <authorList>
            <person name="Dunlap C."/>
        </authorList>
    </citation>
    <scope>NUCLEOTIDE SEQUENCE [LARGE SCALE GENOMIC DNA]</scope>
    <source>
        <strain evidence="9 10">B-4107</strain>
    </source>
</reference>
<dbReference type="PROSITE" id="PS50850">
    <property type="entry name" value="MFS"/>
    <property type="match status" value="1"/>
</dbReference>
<comment type="caution">
    <text evidence="9">The sequence shown here is derived from an EMBL/GenBank/DDBJ whole genome shotgun (WGS) entry which is preliminary data.</text>
</comment>
<evidence type="ECO:0000256" key="6">
    <source>
        <dbReference type="ARBA" id="ARBA00023136"/>
    </source>
</evidence>
<dbReference type="PANTHER" id="PTHR43124:SF3">
    <property type="entry name" value="CHLORAMPHENICOL EFFLUX PUMP RV0191"/>
    <property type="match status" value="1"/>
</dbReference>
<protein>
    <submittedName>
        <fullName evidence="9">MFS transporter</fullName>
    </submittedName>
</protein>
<dbReference type="InterPro" id="IPR011701">
    <property type="entry name" value="MFS"/>
</dbReference>
<keyword evidence="6 7" id="KW-0472">Membrane</keyword>
<comment type="subcellular location">
    <subcellularLocation>
        <location evidence="1">Cell membrane</location>
        <topology evidence="1">Multi-pass membrane protein</topology>
    </subcellularLocation>
</comment>
<proteinExistence type="predicted"/>
<dbReference type="Pfam" id="PF07690">
    <property type="entry name" value="MFS_1"/>
    <property type="match status" value="1"/>
</dbReference>
<evidence type="ECO:0000256" key="3">
    <source>
        <dbReference type="ARBA" id="ARBA00022475"/>
    </source>
</evidence>
<name>A0ABU6NRC6_9BACI</name>
<feature type="transmembrane region" description="Helical" evidence="7">
    <location>
        <begin position="157"/>
        <end position="180"/>
    </location>
</feature>
<dbReference type="Gene3D" id="1.20.1250.20">
    <property type="entry name" value="MFS general substrate transporter like domains"/>
    <property type="match status" value="1"/>
</dbReference>
<evidence type="ECO:0000256" key="5">
    <source>
        <dbReference type="ARBA" id="ARBA00022989"/>
    </source>
</evidence>
<dbReference type="InterPro" id="IPR020846">
    <property type="entry name" value="MFS_dom"/>
</dbReference>